<evidence type="ECO:0000313" key="6">
    <source>
        <dbReference type="EMBL" id="SEH04644.1"/>
    </source>
</evidence>
<name>A0A1H6F6L7_9GAMM</name>
<dbReference type="AlphaFoldDB" id="A0A1H6F6L7"/>
<proteinExistence type="inferred from homology"/>
<evidence type="ECO:0000259" key="5">
    <source>
        <dbReference type="Pfam" id="PF04355"/>
    </source>
</evidence>
<accession>A0A1H6F6L7</accession>
<evidence type="ECO:0000313" key="7">
    <source>
        <dbReference type="Proteomes" id="UP000236724"/>
    </source>
</evidence>
<dbReference type="EMBL" id="FMSV02000072">
    <property type="protein sequence ID" value="SEH04644.1"/>
    <property type="molecule type" value="Genomic_DNA"/>
</dbReference>
<dbReference type="Pfam" id="PF04355">
    <property type="entry name" value="BamE"/>
    <property type="match status" value="1"/>
</dbReference>
<dbReference type="Gene3D" id="3.30.1450.10">
    <property type="match status" value="1"/>
</dbReference>
<gene>
    <name evidence="4 6" type="primary">bamE</name>
    <name evidence="6" type="ORF">MBHS_00493</name>
</gene>
<sequence length="124" mass="14324">MLAKRFLAVFLFASLLLLNGCIYQLDIQQGNLITQDMVNRLELGMSKQKVRFIMGTPLLKDMFHPQRWDYFYSFKPGHDAASKRHISLFFEQEVLVRVEGDMQVDLKQPKSAPLTEPQGQPPLL</sequence>
<evidence type="ECO:0000256" key="2">
    <source>
        <dbReference type="ARBA" id="ARBA00023136"/>
    </source>
</evidence>
<evidence type="ECO:0000256" key="1">
    <source>
        <dbReference type="ARBA" id="ARBA00022729"/>
    </source>
</evidence>
<comment type="subcellular location">
    <subcellularLocation>
        <location evidence="4">Cell outer membrane</location>
    </subcellularLocation>
</comment>
<dbReference type="GO" id="GO:1990063">
    <property type="term" value="C:Bam protein complex"/>
    <property type="evidence" value="ECO:0007669"/>
    <property type="project" value="TreeGrafter"/>
</dbReference>
<dbReference type="GO" id="GO:0043165">
    <property type="term" value="P:Gram-negative-bacterium-type cell outer membrane assembly"/>
    <property type="evidence" value="ECO:0007669"/>
    <property type="project" value="UniProtKB-UniRule"/>
</dbReference>
<comment type="similarity">
    <text evidence="4">Belongs to the BamE family.</text>
</comment>
<dbReference type="Proteomes" id="UP000236724">
    <property type="component" value="Unassembled WGS sequence"/>
</dbReference>
<keyword evidence="2 4" id="KW-0472">Membrane</keyword>
<protein>
    <recommendedName>
        <fullName evidence="4">Outer membrane protein assembly factor BamE</fullName>
    </recommendedName>
</protein>
<feature type="domain" description="Outer membrane protein assembly factor BamE" evidence="5">
    <location>
        <begin position="30"/>
        <end position="99"/>
    </location>
</feature>
<keyword evidence="3 4" id="KW-0998">Cell outer membrane</keyword>
<dbReference type="HAMAP" id="MF_00925">
    <property type="entry name" value="OM_assembly_BamE"/>
    <property type="match status" value="1"/>
</dbReference>
<keyword evidence="1 4" id="KW-0732">Signal</keyword>
<evidence type="ECO:0000256" key="3">
    <source>
        <dbReference type="ARBA" id="ARBA00023237"/>
    </source>
</evidence>
<evidence type="ECO:0000256" key="4">
    <source>
        <dbReference type="HAMAP-Rule" id="MF_00925"/>
    </source>
</evidence>
<dbReference type="PANTHER" id="PTHR37482:SF1">
    <property type="entry name" value="OUTER MEMBRANE PROTEIN ASSEMBLY FACTOR BAME"/>
    <property type="match status" value="1"/>
</dbReference>
<comment type="function">
    <text evidence="4">Part of the outer membrane protein assembly complex, which is involved in assembly and insertion of beta-barrel proteins into the outer membrane.</text>
</comment>
<dbReference type="InterPro" id="IPR037873">
    <property type="entry name" value="BamE-like"/>
</dbReference>
<comment type="subunit">
    <text evidence="4">Part of the Bam complex.</text>
</comment>
<organism evidence="6 7">
    <name type="scientific">Candidatus Venteria ishoeyi</name>
    <dbReference type="NCBI Taxonomy" id="1899563"/>
    <lineage>
        <taxon>Bacteria</taxon>
        <taxon>Pseudomonadati</taxon>
        <taxon>Pseudomonadota</taxon>
        <taxon>Gammaproteobacteria</taxon>
        <taxon>Thiotrichales</taxon>
        <taxon>Thiotrichaceae</taxon>
        <taxon>Venteria</taxon>
    </lineage>
</organism>
<keyword evidence="7" id="KW-1185">Reference proteome</keyword>
<dbReference type="InterPro" id="IPR026592">
    <property type="entry name" value="BamE"/>
</dbReference>
<reference evidence="6 7" key="1">
    <citation type="submission" date="2016-10" db="EMBL/GenBank/DDBJ databases">
        <authorList>
            <person name="de Groot N.N."/>
        </authorList>
    </citation>
    <scope>NUCLEOTIDE SEQUENCE [LARGE SCALE GENOMIC DNA]</scope>
    <source>
        <strain evidence="6">MBHS1</strain>
    </source>
</reference>
<dbReference type="GO" id="GO:0030674">
    <property type="term" value="F:protein-macromolecule adaptor activity"/>
    <property type="evidence" value="ECO:0007669"/>
    <property type="project" value="TreeGrafter"/>
</dbReference>
<dbReference type="RefSeq" id="WP_177428163.1">
    <property type="nucleotide sequence ID" value="NZ_FMSV02000072.1"/>
</dbReference>
<dbReference type="InterPro" id="IPR007450">
    <property type="entry name" value="BamE_dom"/>
</dbReference>
<dbReference type="GO" id="GO:0051205">
    <property type="term" value="P:protein insertion into membrane"/>
    <property type="evidence" value="ECO:0007669"/>
    <property type="project" value="UniProtKB-UniRule"/>
</dbReference>
<dbReference type="PANTHER" id="PTHR37482">
    <property type="entry name" value="OUTER MEMBRANE PROTEIN ASSEMBLY FACTOR BAME"/>
    <property type="match status" value="1"/>
</dbReference>